<proteinExistence type="predicted"/>
<evidence type="ECO:0000256" key="1">
    <source>
        <dbReference type="ARBA" id="ARBA00004496"/>
    </source>
</evidence>
<feature type="repeat" description="WD" evidence="5">
    <location>
        <begin position="138"/>
        <end position="179"/>
    </location>
</feature>
<keyword evidence="4" id="KW-0677">Repeat</keyword>
<name>A0A7S0Z7H3_9CHLO</name>
<evidence type="ECO:0008006" key="7">
    <source>
        <dbReference type="Google" id="ProtNLM"/>
    </source>
</evidence>
<evidence type="ECO:0000256" key="3">
    <source>
        <dbReference type="ARBA" id="ARBA00022574"/>
    </source>
</evidence>
<evidence type="ECO:0000313" key="6">
    <source>
        <dbReference type="EMBL" id="CAD8813034.1"/>
    </source>
</evidence>
<dbReference type="InterPro" id="IPR001680">
    <property type="entry name" value="WD40_rpt"/>
</dbReference>
<keyword evidence="3 5" id="KW-0853">WD repeat</keyword>
<dbReference type="Gene3D" id="2.130.10.10">
    <property type="entry name" value="YVTN repeat-like/Quinoprotein amine dehydrogenase"/>
    <property type="match status" value="1"/>
</dbReference>
<dbReference type="Pfam" id="PF00400">
    <property type="entry name" value="WD40"/>
    <property type="match status" value="1"/>
</dbReference>
<comment type="subcellular location">
    <subcellularLocation>
        <location evidence="1">Cytoplasm</location>
    </subcellularLocation>
</comment>
<dbReference type="InterPro" id="IPR050687">
    <property type="entry name" value="Dynein_IC"/>
</dbReference>
<organism evidence="6">
    <name type="scientific">Ostreococcus mediterraneus</name>
    <dbReference type="NCBI Taxonomy" id="1486918"/>
    <lineage>
        <taxon>Eukaryota</taxon>
        <taxon>Viridiplantae</taxon>
        <taxon>Chlorophyta</taxon>
        <taxon>Mamiellophyceae</taxon>
        <taxon>Mamiellales</taxon>
        <taxon>Bathycoccaceae</taxon>
        <taxon>Ostreococcus</taxon>
    </lineage>
</organism>
<reference evidence="6" key="1">
    <citation type="submission" date="2021-01" db="EMBL/GenBank/DDBJ databases">
        <authorList>
            <person name="Corre E."/>
            <person name="Pelletier E."/>
            <person name="Niang G."/>
            <person name="Scheremetjew M."/>
            <person name="Finn R."/>
            <person name="Kale V."/>
            <person name="Holt S."/>
            <person name="Cochrane G."/>
            <person name="Meng A."/>
            <person name="Brown T."/>
            <person name="Cohen L."/>
        </authorList>
    </citation>
    <scope>NUCLEOTIDE SEQUENCE</scope>
    <source>
        <strain evidence="6">Clade-D-RCC1621</strain>
    </source>
</reference>
<evidence type="ECO:0000256" key="2">
    <source>
        <dbReference type="ARBA" id="ARBA00022490"/>
    </source>
</evidence>
<dbReference type="SMART" id="SM00320">
    <property type="entry name" value="WD40"/>
    <property type="match status" value="3"/>
</dbReference>
<evidence type="ECO:0000256" key="5">
    <source>
        <dbReference type="PROSITE-ProRule" id="PRU00221"/>
    </source>
</evidence>
<accession>A0A7S0Z7H3</accession>
<gene>
    <name evidence="6" type="ORF">OMED0930_LOCUS4129</name>
</gene>
<dbReference type="PANTHER" id="PTHR12442">
    <property type="entry name" value="DYNEIN INTERMEDIATE CHAIN"/>
    <property type="match status" value="1"/>
</dbReference>
<evidence type="ECO:0000256" key="4">
    <source>
        <dbReference type="ARBA" id="ARBA00022737"/>
    </source>
</evidence>
<dbReference type="EMBL" id="HBFO01005936">
    <property type="protein sequence ID" value="CAD8813034.1"/>
    <property type="molecule type" value="Transcribed_RNA"/>
</dbReference>
<dbReference type="GO" id="GO:0045503">
    <property type="term" value="F:dynein light chain binding"/>
    <property type="evidence" value="ECO:0007669"/>
    <property type="project" value="TreeGrafter"/>
</dbReference>
<dbReference type="SUPFAM" id="SSF50978">
    <property type="entry name" value="WD40 repeat-like"/>
    <property type="match status" value="1"/>
</dbReference>
<keyword evidence="2" id="KW-0963">Cytoplasm</keyword>
<dbReference type="GO" id="GO:0005737">
    <property type="term" value="C:cytoplasm"/>
    <property type="evidence" value="ECO:0007669"/>
    <property type="project" value="UniProtKB-SubCell"/>
</dbReference>
<dbReference type="PROSITE" id="PS50294">
    <property type="entry name" value="WD_REPEATS_REGION"/>
    <property type="match status" value="1"/>
</dbReference>
<dbReference type="AlphaFoldDB" id="A0A7S0Z7H3"/>
<protein>
    <recommendedName>
        <fullName evidence="7">Anaphase-promoting complex subunit 4 WD40 domain-containing protein</fullName>
    </recommendedName>
</protein>
<sequence>MATIAEETSVGTLGDVLSPSQFRAAMDVDEDGLSPYAAMRATLDALRVRGERAEPPDAMDGEWVRARTSVTSGGTDDDGDDVVSSYTEVEKIVGRGAPSAMRYSKVGARNLAVGDISGGIMVTRSASSDMEAASAYVDKAHFGRVTRVDWNLNGSRLISGSVTGQVKIWNVSHTSKSTMSIEMDSEVDFVNEVTTVMFHPVHVDLAFVGLKSRQVVIIDASLGMVIDRLATKNIPSCFDFTTSGTILFVGDDEGRINIASCEPRMKKILSLNPEREAAVENPLQRVIAERSASQSERMDAVGTQRGMSTTMTGEEETSSTSKLRSKFKSMFATAKHIVPRPHIGEIRMGYKLRALGAMNGPKEPCELMRMRYCAYPESMGGPTLLAFYANGEIRIFRAEGTPFKELRLFTTCRIASKPQDEDGVICFAPGQMLELPLVSASRGNRTAIYLLPSTPGAPVQATQFTDDFETNSEESIDVATVSVWSHEGSHLAIGYSSGKISIWQRQ</sequence>
<dbReference type="GO" id="GO:0007018">
    <property type="term" value="P:microtubule-based movement"/>
    <property type="evidence" value="ECO:0007669"/>
    <property type="project" value="TreeGrafter"/>
</dbReference>
<dbReference type="InterPro" id="IPR015943">
    <property type="entry name" value="WD40/YVTN_repeat-like_dom_sf"/>
</dbReference>
<dbReference type="GO" id="GO:0045504">
    <property type="term" value="F:dynein heavy chain binding"/>
    <property type="evidence" value="ECO:0007669"/>
    <property type="project" value="TreeGrafter"/>
</dbReference>
<dbReference type="InterPro" id="IPR036322">
    <property type="entry name" value="WD40_repeat_dom_sf"/>
</dbReference>
<dbReference type="PROSITE" id="PS50082">
    <property type="entry name" value="WD_REPEATS_2"/>
    <property type="match status" value="1"/>
</dbReference>